<proteinExistence type="predicted"/>
<name>A0A8H2XB19_9AGAM</name>
<organism evidence="2 4">
    <name type="scientific">Rhizoctonia solani</name>
    <dbReference type="NCBI Taxonomy" id="456999"/>
    <lineage>
        <taxon>Eukaryota</taxon>
        <taxon>Fungi</taxon>
        <taxon>Dikarya</taxon>
        <taxon>Basidiomycota</taxon>
        <taxon>Agaricomycotina</taxon>
        <taxon>Agaricomycetes</taxon>
        <taxon>Cantharellales</taxon>
        <taxon>Ceratobasidiaceae</taxon>
        <taxon>Rhizoctonia</taxon>
    </lineage>
</organism>
<gene>
    <name evidence="2" type="ORF">RDB_LOCUS22252</name>
    <name evidence="3" type="ORF">RDB_LOCUS47974</name>
</gene>
<evidence type="ECO:0008006" key="5">
    <source>
        <dbReference type="Google" id="ProtNLM"/>
    </source>
</evidence>
<comment type="caution">
    <text evidence="2">The sequence shown here is derived from an EMBL/GenBank/DDBJ whole genome shotgun (WGS) entry which is preliminary data.</text>
</comment>
<evidence type="ECO:0000313" key="3">
    <source>
        <dbReference type="EMBL" id="CAE6446192.1"/>
    </source>
</evidence>
<feature type="region of interest" description="Disordered" evidence="1">
    <location>
        <begin position="212"/>
        <end position="234"/>
    </location>
</feature>
<dbReference type="Proteomes" id="UP000663888">
    <property type="component" value="Unassembled WGS sequence"/>
</dbReference>
<accession>A0A8H2XB19</accession>
<reference evidence="2" key="1">
    <citation type="submission" date="2021-01" db="EMBL/GenBank/DDBJ databases">
        <authorList>
            <person name="Kaushik A."/>
        </authorList>
    </citation>
    <scope>NUCLEOTIDE SEQUENCE</scope>
    <source>
        <strain evidence="2">AG4-R118</strain>
        <strain evidence="3">AG4-RS23</strain>
    </source>
</reference>
<protein>
    <recommendedName>
        <fullName evidence="5">Fungal-type protein kinase domain-containing protein</fullName>
    </recommendedName>
</protein>
<dbReference type="Proteomes" id="UP000663861">
    <property type="component" value="Unassembled WGS sequence"/>
</dbReference>
<evidence type="ECO:0000256" key="1">
    <source>
        <dbReference type="SAM" id="MobiDB-lite"/>
    </source>
</evidence>
<sequence>MLDPKHPAWATQIGNAVYLSETPRAHAGPGQRRYTTVAINLMKNDTIFIKDIWRAESRLFFEGSLLEQAHKGSRLPGLMSVHFHGYVPDGIGMRVRTTCLDPEKTAGGRYKVRMVTKDIGCPLEGVCSLREFLDGNIMFAPRTDEFRERCTGGYVEVKFANQVLAKDKDAQPEPACLVIDLGNGADLKVKRDRDALTERTGTPKFLARPVSSGELLPKDDFNSQGVDMPPTKGPLADYSQFMHANEYQLYSHPGPASEPDVEFSHRLFHDAESTFWVIVWTLARSTRQGSKLATDPEKFFRKFFHVMYRHNPTPGFTDPQTRIYLRSLSHWNSILHPDLAKLG</sequence>
<dbReference type="EMBL" id="CAJMWY010000753">
    <property type="protein sequence ID" value="CAE6446192.1"/>
    <property type="molecule type" value="Genomic_DNA"/>
</dbReference>
<evidence type="ECO:0000313" key="4">
    <source>
        <dbReference type="Proteomes" id="UP000663888"/>
    </source>
</evidence>
<evidence type="ECO:0000313" key="2">
    <source>
        <dbReference type="EMBL" id="CAE6420263.1"/>
    </source>
</evidence>
<dbReference type="AlphaFoldDB" id="A0A8H2XB19"/>
<dbReference type="EMBL" id="CAJMWX010000558">
    <property type="protein sequence ID" value="CAE6420263.1"/>
    <property type="molecule type" value="Genomic_DNA"/>
</dbReference>